<organism evidence="2 3">
    <name type="scientific">Caerostris extrusa</name>
    <name type="common">Bark spider</name>
    <name type="synonym">Caerostris bankana</name>
    <dbReference type="NCBI Taxonomy" id="172846"/>
    <lineage>
        <taxon>Eukaryota</taxon>
        <taxon>Metazoa</taxon>
        <taxon>Ecdysozoa</taxon>
        <taxon>Arthropoda</taxon>
        <taxon>Chelicerata</taxon>
        <taxon>Arachnida</taxon>
        <taxon>Araneae</taxon>
        <taxon>Araneomorphae</taxon>
        <taxon>Entelegynae</taxon>
        <taxon>Araneoidea</taxon>
        <taxon>Araneidae</taxon>
        <taxon>Caerostris</taxon>
    </lineage>
</organism>
<evidence type="ECO:0000256" key="1">
    <source>
        <dbReference type="SAM" id="MobiDB-lite"/>
    </source>
</evidence>
<reference evidence="2 3" key="1">
    <citation type="submission" date="2021-06" db="EMBL/GenBank/DDBJ databases">
        <title>Caerostris extrusa draft genome.</title>
        <authorList>
            <person name="Kono N."/>
            <person name="Arakawa K."/>
        </authorList>
    </citation>
    <scope>NUCLEOTIDE SEQUENCE [LARGE SCALE GENOMIC DNA]</scope>
</reference>
<feature type="compositionally biased region" description="Basic residues" evidence="1">
    <location>
        <begin position="120"/>
        <end position="142"/>
    </location>
</feature>
<evidence type="ECO:0000313" key="3">
    <source>
        <dbReference type="Proteomes" id="UP001054945"/>
    </source>
</evidence>
<gene>
    <name evidence="2" type="ORF">CEXT_121081</name>
</gene>
<dbReference type="Proteomes" id="UP001054945">
    <property type="component" value="Unassembled WGS sequence"/>
</dbReference>
<feature type="region of interest" description="Disordered" evidence="1">
    <location>
        <begin position="1"/>
        <end position="82"/>
    </location>
</feature>
<feature type="region of interest" description="Disordered" evidence="1">
    <location>
        <begin position="120"/>
        <end position="149"/>
    </location>
</feature>
<dbReference type="AlphaFoldDB" id="A0AAV4SV58"/>
<feature type="compositionally biased region" description="Basic and acidic residues" evidence="1">
    <location>
        <begin position="11"/>
        <end position="37"/>
    </location>
</feature>
<dbReference type="EMBL" id="BPLR01010235">
    <property type="protein sequence ID" value="GIY37894.1"/>
    <property type="molecule type" value="Genomic_DNA"/>
</dbReference>
<keyword evidence="3" id="KW-1185">Reference proteome</keyword>
<protein>
    <submittedName>
        <fullName evidence="2">Uncharacterized protein</fullName>
    </submittedName>
</protein>
<evidence type="ECO:0000313" key="2">
    <source>
        <dbReference type="EMBL" id="GIY37894.1"/>
    </source>
</evidence>
<name>A0AAV4SV58_CAEEX</name>
<feature type="compositionally biased region" description="Basic and acidic residues" evidence="1">
    <location>
        <begin position="45"/>
        <end position="56"/>
    </location>
</feature>
<accession>A0AAV4SV58</accession>
<sequence>MPTASLRVGRRKSDNSSAENHEESESAESASEKEERRKQRRRERKREAAEQEQQQKEEEEEQPQGIPAREASVDPPRGPLLPLARGRVQLAPVQQSLPPTARPLHGGGAGLHRAAQVLRPRHVERRQRSGRRPRHPQRHGPRHPAAAAHPADQLAVCSTNLTVLAQRSANSLITPACGHLKQHISLKRKIAPF</sequence>
<comment type="caution">
    <text evidence="2">The sequence shown here is derived from an EMBL/GenBank/DDBJ whole genome shotgun (WGS) entry which is preliminary data.</text>
</comment>
<proteinExistence type="predicted"/>